<organism evidence="1 2">
    <name type="scientific">Lipingzhangella rawalii</name>
    <dbReference type="NCBI Taxonomy" id="2055835"/>
    <lineage>
        <taxon>Bacteria</taxon>
        <taxon>Bacillati</taxon>
        <taxon>Actinomycetota</taxon>
        <taxon>Actinomycetes</taxon>
        <taxon>Streptosporangiales</taxon>
        <taxon>Nocardiopsidaceae</taxon>
        <taxon>Lipingzhangella</taxon>
    </lineage>
</organism>
<comment type="caution">
    <text evidence="1">The sequence shown here is derived from an EMBL/GenBank/DDBJ whole genome shotgun (WGS) entry which is preliminary data.</text>
</comment>
<name>A0ABU2HBI2_9ACTN</name>
<evidence type="ECO:0000313" key="2">
    <source>
        <dbReference type="Proteomes" id="UP001250214"/>
    </source>
</evidence>
<gene>
    <name evidence="1" type="ORF">RIF23_20645</name>
</gene>
<evidence type="ECO:0000313" key="1">
    <source>
        <dbReference type="EMBL" id="MDS1272695.1"/>
    </source>
</evidence>
<protein>
    <submittedName>
        <fullName evidence="1">Uncharacterized protein</fullName>
    </submittedName>
</protein>
<dbReference type="Proteomes" id="UP001250214">
    <property type="component" value="Unassembled WGS sequence"/>
</dbReference>
<sequence length="54" mass="5983">MCPERMEATTNHRAAQLEPRLAVAMVLPIERADMIARAQRDRGHDLSDDSAAGH</sequence>
<proteinExistence type="predicted"/>
<accession>A0ABU2HBI2</accession>
<keyword evidence="2" id="KW-1185">Reference proteome</keyword>
<reference evidence="2" key="1">
    <citation type="submission" date="2023-07" db="EMBL/GenBank/DDBJ databases">
        <title>Novel species in the genus Lipingzhangella isolated from Sambhar Salt Lake.</title>
        <authorList>
            <person name="Jiya N."/>
            <person name="Kajale S."/>
            <person name="Sharma A."/>
        </authorList>
    </citation>
    <scope>NUCLEOTIDE SEQUENCE [LARGE SCALE GENOMIC DNA]</scope>
    <source>
        <strain evidence="2">LS1_29</strain>
    </source>
</reference>
<dbReference type="EMBL" id="JAVLVT010000029">
    <property type="protein sequence ID" value="MDS1272695.1"/>
    <property type="molecule type" value="Genomic_DNA"/>
</dbReference>